<gene>
    <name evidence="7" type="ORF">Pla163_07190</name>
</gene>
<keyword evidence="1" id="KW-0645">Protease</keyword>
<name>A0A518CWM8_9BACT</name>
<evidence type="ECO:0000256" key="1">
    <source>
        <dbReference type="ARBA" id="ARBA00022670"/>
    </source>
</evidence>
<dbReference type="EMBL" id="CP036290">
    <property type="protein sequence ID" value="QDU83620.1"/>
    <property type="molecule type" value="Genomic_DNA"/>
</dbReference>
<feature type="domain" description="MPN" evidence="6">
    <location>
        <begin position="8"/>
        <end position="138"/>
    </location>
</feature>
<evidence type="ECO:0000313" key="7">
    <source>
        <dbReference type="EMBL" id="QDU83620.1"/>
    </source>
</evidence>
<evidence type="ECO:0000256" key="5">
    <source>
        <dbReference type="ARBA" id="ARBA00023049"/>
    </source>
</evidence>
<evidence type="ECO:0000256" key="4">
    <source>
        <dbReference type="ARBA" id="ARBA00022833"/>
    </source>
</evidence>
<dbReference type="SUPFAM" id="SSF102712">
    <property type="entry name" value="JAB1/MPN domain"/>
    <property type="match status" value="1"/>
</dbReference>
<dbReference type="GO" id="GO:0008235">
    <property type="term" value="F:metalloexopeptidase activity"/>
    <property type="evidence" value="ECO:0007669"/>
    <property type="project" value="TreeGrafter"/>
</dbReference>
<evidence type="ECO:0000256" key="3">
    <source>
        <dbReference type="ARBA" id="ARBA00022801"/>
    </source>
</evidence>
<keyword evidence="4" id="KW-0862">Zinc</keyword>
<dbReference type="InterPro" id="IPR051929">
    <property type="entry name" value="VirAsm_ModProt"/>
</dbReference>
<evidence type="ECO:0000256" key="2">
    <source>
        <dbReference type="ARBA" id="ARBA00022723"/>
    </source>
</evidence>
<dbReference type="Proteomes" id="UP000319342">
    <property type="component" value="Chromosome"/>
</dbReference>
<dbReference type="FunFam" id="3.40.140.10:FF:000085">
    <property type="entry name" value="Mov34/MPN/PAD-1 family protein"/>
    <property type="match status" value="1"/>
</dbReference>
<dbReference type="GO" id="GO:0008270">
    <property type="term" value="F:zinc ion binding"/>
    <property type="evidence" value="ECO:0007669"/>
    <property type="project" value="TreeGrafter"/>
</dbReference>
<sequence>MDNRTVQIEIDPDQLARAIERSAAELPNEACGLLLGTDHGDGRVVVERVEPTRNATREPAADTFEVHPEDFVRLDGLARELGLDVVGVWHSHPDSAAIPSRTDTERAWPGWSYLIVGRAAHSDVHARSWRLDATARFAEERLLAPRGAVAVAS</sequence>
<dbReference type="SMART" id="SM00232">
    <property type="entry name" value="JAB_MPN"/>
    <property type="match status" value="1"/>
</dbReference>
<organism evidence="7 8">
    <name type="scientific">Rohdeia mirabilis</name>
    <dbReference type="NCBI Taxonomy" id="2528008"/>
    <lineage>
        <taxon>Bacteria</taxon>
        <taxon>Pseudomonadati</taxon>
        <taxon>Planctomycetota</taxon>
        <taxon>Planctomycetia</taxon>
        <taxon>Planctomycetia incertae sedis</taxon>
        <taxon>Rohdeia</taxon>
    </lineage>
</organism>
<accession>A0A518CWM8</accession>
<dbReference type="InterPro" id="IPR037518">
    <property type="entry name" value="MPN"/>
</dbReference>
<dbReference type="Pfam" id="PF14464">
    <property type="entry name" value="Prok-JAB"/>
    <property type="match status" value="1"/>
</dbReference>
<dbReference type="GO" id="GO:0006508">
    <property type="term" value="P:proteolysis"/>
    <property type="evidence" value="ECO:0007669"/>
    <property type="project" value="UniProtKB-KW"/>
</dbReference>
<evidence type="ECO:0000259" key="6">
    <source>
        <dbReference type="PROSITE" id="PS50249"/>
    </source>
</evidence>
<dbReference type="InterPro" id="IPR028090">
    <property type="entry name" value="JAB_dom_prok"/>
</dbReference>
<dbReference type="Gene3D" id="3.40.140.10">
    <property type="entry name" value="Cytidine Deaminase, domain 2"/>
    <property type="match status" value="1"/>
</dbReference>
<keyword evidence="5" id="KW-0482">Metalloprotease</keyword>
<dbReference type="PANTHER" id="PTHR34858:SF1">
    <property type="entry name" value="CYSO-CYSTEINE PEPTIDASE"/>
    <property type="match status" value="1"/>
</dbReference>
<dbReference type="PANTHER" id="PTHR34858">
    <property type="entry name" value="CYSO-CYSTEINE PEPTIDASE"/>
    <property type="match status" value="1"/>
</dbReference>
<evidence type="ECO:0000313" key="8">
    <source>
        <dbReference type="Proteomes" id="UP000319342"/>
    </source>
</evidence>
<keyword evidence="2" id="KW-0479">Metal-binding</keyword>
<dbReference type="PROSITE" id="PS50249">
    <property type="entry name" value="MPN"/>
    <property type="match status" value="1"/>
</dbReference>
<keyword evidence="3" id="KW-0378">Hydrolase</keyword>
<proteinExistence type="predicted"/>
<dbReference type="CDD" id="cd08070">
    <property type="entry name" value="MPN_like"/>
    <property type="match status" value="1"/>
</dbReference>
<dbReference type="InterPro" id="IPR000555">
    <property type="entry name" value="JAMM/MPN+_dom"/>
</dbReference>
<protein>
    <submittedName>
        <fullName evidence="7">Mov34/MPN/PAD-1 family protein</fullName>
    </submittedName>
</protein>
<dbReference type="AlphaFoldDB" id="A0A518CWM8"/>
<reference evidence="7 8" key="1">
    <citation type="submission" date="2019-02" db="EMBL/GenBank/DDBJ databases">
        <title>Deep-cultivation of Planctomycetes and their phenomic and genomic characterization uncovers novel biology.</title>
        <authorList>
            <person name="Wiegand S."/>
            <person name="Jogler M."/>
            <person name="Boedeker C."/>
            <person name="Pinto D."/>
            <person name="Vollmers J."/>
            <person name="Rivas-Marin E."/>
            <person name="Kohn T."/>
            <person name="Peeters S.H."/>
            <person name="Heuer A."/>
            <person name="Rast P."/>
            <person name="Oberbeckmann S."/>
            <person name="Bunk B."/>
            <person name="Jeske O."/>
            <person name="Meyerdierks A."/>
            <person name="Storesund J.E."/>
            <person name="Kallscheuer N."/>
            <person name="Luecker S."/>
            <person name="Lage O.M."/>
            <person name="Pohl T."/>
            <person name="Merkel B.J."/>
            <person name="Hornburger P."/>
            <person name="Mueller R.-W."/>
            <person name="Bruemmer F."/>
            <person name="Labrenz M."/>
            <person name="Spormann A.M."/>
            <person name="Op den Camp H."/>
            <person name="Overmann J."/>
            <person name="Amann R."/>
            <person name="Jetten M.S.M."/>
            <person name="Mascher T."/>
            <person name="Medema M.H."/>
            <person name="Devos D.P."/>
            <person name="Kaster A.-K."/>
            <person name="Ovreas L."/>
            <person name="Rohde M."/>
            <person name="Galperin M.Y."/>
            <person name="Jogler C."/>
        </authorList>
    </citation>
    <scope>NUCLEOTIDE SEQUENCE [LARGE SCALE GENOMIC DNA]</scope>
    <source>
        <strain evidence="7 8">Pla163</strain>
    </source>
</reference>
<keyword evidence="8" id="KW-1185">Reference proteome</keyword>
<dbReference type="OrthoDB" id="9802958at2"/>